<sequence>MSVKPNQETWIWRLKWRRTTILLHVNPMNDIAAVKADLFEILSTAKGLDSSTSPPVPSSPSQIQLAVPRNPLNIEQGFDRIDVSQSPEDDKPDPFTTPVANSKSKQKTKETRPLESMNLKVLGLRDKAVVVFRIRGEEEVDDEGLGDEEWDFEIPKYEDEYGVEVEGDLGVHKEWKG</sequence>
<evidence type="ECO:0000313" key="3">
    <source>
        <dbReference type="Proteomes" id="UP000799640"/>
    </source>
</evidence>
<accession>A0A6G1I9B9</accession>
<dbReference type="EMBL" id="ML996688">
    <property type="protein sequence ID" value="KAF2404659.1"/>
    <property type="molecule type" value="Genomic_DNA"/>
</dbReference>
<dbReference type="AlphaFoldDB" id="A0A6G1I9B9"/>
<feature type="region of interest" description="Disordered" evidence="1">
    <location>
        <begin position="76"/>
        <end position="114"/>
    </location>
</feature>
<keyword evidence="3" id="KW-1185">Reference proteome</keyword>
<feature type="compositionally biased region" description="Basic and acidic residues" evidence="1">
    <location>
        <begin position="77"/>
        <end position="93"/>
    </location>
</feature>
<protein>
    <submittedName>
        <fullName evidence="2">Uncharacterized protein</fullName>
    </submittedName>
</protein>
<reference evidence="2" key="1">
    <citation type="journal article" date="2020" name="Stud. Mycol.">
        <title>101 Dothideomycetes genomes: a test case for predicting lifestyles and emergence of pathogens.</title>
        <authorList>
            <person name="Haridas S."/>
            <person name="Albert R."/>
            <person name="Binder M."/>
            <person name="Bloem J."/>
            <person name="Labutti K."/>
            <person name="Salamov A."/>
            <person name="Andreopoulos B."/>
            <person name="Baker S."/>
            <person name="Barry K."/>
            <person name="Bills G."/>
            <person name="Bluhm B."/>
            <person name="Cannon C."/>
            <person name="Castanera R."/>
            <person name="Culley D."/>
            <person name="Daum C."/>
            <person name="Ezra D."/>
            <person name="Gonzalez J."/>
            <person name="Henrissat B."/>
            <person name="Kuo A."/>
            <person name="Liang C."/>
            <person name="Lipzen A."/>
            <person name="Lutzoni F."/>
            <person name="Magnuson J."/>
            <person name="Mondo S."/>
            <person name="Nolan M."/>
            <person name="Ohm R."/>
            <person name="Pangilinan J."/>
            <person name="Park H.-J."/>
            <person name="Ramirez L."/>
            <person name="Alfaro M."/>
            <person name="Sun H."/>
            <person name="Tritt A."/>
            <person name="Yoshinaga Y."/>
            <person name="Zwiers L.-H."/>
            <person name="Turgeon B."/>
            <person name="Goodwin S."/>
            <person name="Spatafora J."/>
            <person name="Crous P."/>
            <person name="Grigoriev I."/>
        </authorList>
    </citation>
    <scope>NUCLEOTIDE SEQUENCE</scope>
    <source>
        <strain evidence="2">CBS 262.69</strain>
    </source>
</reference>
<organism evidence="2 3">
    <name type="scientific">Trichodelitschia bisporula</name>
    <dbReference type="NCBI Taxonomy" id="703511"/>
    <lineage>
        <taxon>Eukaryota</taxon>
        <taxon>Fungi</taxon>
        <taxon>Dikarya</taxon>
        <taxon>Ascomycota</taxon>
        <taxon>Pezizomycotina</taxon>
        <taxon>Dothideomycetes</taxon>
        <taxon>Dothideomycetes incertae sedis</taxon>
        <taxon>Phaeotrichales</taxon>
        <taxon>Phaeotrichaceae</taxon>
        <taxon>Trichodelitschia</taxon>
    </lineage>
</organism>
<proteinExistence type="predicted"/>
<dbReference type="Proteomes" id="UP000799640">
    <property type="component" value="Unassembled WGS sequence"/>
</dbReference>
<dbReference type="OrthoDB" id="5376498at2759"/>
<gene>
    <name evidence="2" type="ORF">EJ06DRAFT_526738</name>
</gene>
<evidence type="ECO:0000313" key="2">
    <source>
        <dbReference type="EMBL" id="KAF2404659.1"/>
    </source>
</evidence>
<evidence type="ECO:0000256" key="1">
    <source>
        <dbReference type="SAM" id="MobiDB-lite"/>
    </source>
</evidence>
<name>A0A6G1I9B9_9PEZI</name>